<sequence length="64" mass="6902">MATVCIHVPVPDTSWPVQKKAKFRTPSTLTMSRGCRRVASPAAAGVLARGPRPPFVWDLPTLAC</sequence>
<evidence type="ECO:0000313" key="2">
    <source>
        <dbReference type="Proteomes" id="UP001319861"/>
    </source>
</evidence>
<gene>
    <name evidence="1" type="ORF">SCMU_35580</name>
</gene>
<name>A0ABM7PZI6_SINCY</name>
<organism evidence="1 2">
    <name type="scientific">Sinomonas cyclohexanicum</name>
    <name type="common">Corynebacterium cyclohexanicum</name>
    <dbReference type="NCBI Taxonomy" id="322009"/>
    <lineage>
        <taxon>Bacteria</taxon>
        <taxon>Bacillati</taxon>
        <taxon>Actinomycetota</taxon>
        <taxon>Actinomycetes</taxon>
        <taxon>Micrococcales</taxon>
        <taxon>Micrococcaceae</taxon>
        <taxon>Sinomonas</taxon>
    </lineage>
</organism>
<reference evidence="1 2" key="1">
    <citation type="journal article" date="2021" name="J. Biosci. Bioeng.">
        <title>Identification and characterization of a chc gene cluster responsible for the aromatization pathway of cyclohexanecarboxylate degradation in Sinomonas cyclohexanicum ATCC 51369.</title>
        <authorList>
            <person name="Yamamoto T."/>
            <person name="Hasegawa Y."/>
            <person name="Lau P.C.K."/>
            <person name="Iwaki H."/>
        </authorList>
    </citation>
    <scope>NUCLEOTIDE SEQUENCE [LARGE SCALE GENOMIC DNA]</scope>
    <source>
        <strain evidence="1 2">ATCC 51369</strain>
    </source>
</reference>
<accession>A0ABM7PZI6</accession>
<protein>
    <submittedName>
        <fullName evidence="1">Uncharacterized protein</fullName>
    </submittedName>
</protein>
<evidence type="ECO:0000313" key="1">
    <source>
        <dbReference type="EMBL" id="BCT77716.1"/>
    </source>
</evidence>
<keyword evidence="2" id="KW-1185">Reference proteome</keyword>
<proteinExistence type="predicted"/>
<dbReference type="Proteomes" id="UP001319861">
    <property type="component" value="Chromosome"/>
</dbReference>
<dbReference type="EMBL" id="AP024525">
    <property type="protein sequence ID" value="BCT77716.1"/>
    <property type="molecule type" value="Genomic_DNA"/>
</dbReference>